<organism evidence="5 6">
    <name type="scientific">Nocardioides bigeumensis</name>
    <dbReference type="NCBI Taxonomy" id="433657"/>
    <lineage>
        <taxon>Bacteria</taxon>
        <taxon>Bacillati</taxon>
        <taxon>Actinomycetota</taxon>
        <taxon>Actinomycetes</taxon>
        <taxon>Propionibacteriales</taxon>
        <taxon>Nocardioidaceae</taxon>
        <taxon>Nocardioides</taxon>
    </lineage>
</organism>
<evidence type="ECO:0000313" key="6">
    <source>
        <dbReference type="Proteomes" id="UP001500575"/>
    </source>
</evidence>
<evidence type="ECO:0000256" key="1">
    <source>
        <dbReference type="ARBA" id="ARBA00022679"/>
    </source>
</evidence>
<proteinExistence type="predicted"/>
<keyword evidence="2" id="KW-0012">Acyltransferase</keyword>
<keyword evidence="6" id="KW-1185">Reference proteome</keyword>
<feature type="region of interest" description="Disordered" evidence="3">
    <location>
        <begin position="1"/>
        <end position="26"/>
    </location>
</feature>
<comment type="caution">
    <text evidence="5">The sequence shown here is derived from an EMBL/GenBank/DDBJ whole genome shotgun (WGS) entry which is preliminary data.</text>
</comment>
<evidence type="ECO:0000256" key="3">
    <source>
        <dbReference type="SAM" id="MobiDB-lite"/>
    </source>
</evidence>
<gene>
    <name evidence="5" type="ORF">GCM10009843_19810</name>
</gene>
<dbReference type="Proteomes" id="UP001500575">
    <property type="component" value="Unassembled WGS sequence"/>
</dbReference>
<evidence type="ECO:0000259" key="4">
    <source>
        <dbReference type="PROSITE" id="PS51186"/>
    </source>
</evidence>
<evidence type="ECO:0000313" key="5">
    <source>
        <dbReference type="EMBL" id="GAA2123756.1"/>
    </source>
</evidence>
<sequence length="195" mass="20262">MLLSVGTGRLVPMQTGGSPSTQAHAVRPAEPADLPLLADIEDAADQLFTSVFGDVDWDPPSDGAERAAEPGILLVAGDPVVGFAHVLFLDGEAHLEQIAVHPSSMGQGIGTALLEAACLAAREAGFTEISLTTFADVPWNAPFYAARGFAVVEDLSPRHQALRAHEQAMGLDRHGPRVVMSRSLGGPAPPLAATS</sequence>
<dbReference type="PANTHER" id="PTHR43800">
    <property type="entry name" value="PEPTIDYL-LYSINE N-ACETYLTRANSFERASE YJAB"/>
    <property type="match status" value="1"/>
</dbReference>
<dbReference type="InterPro" id="IPR016181">
    <property type="entry name" value="Acyl_CoA_acyltransferase"/>
</dbReference>
<dbReference type="Gene3D" id="3.40.630.30">
    <property type="match status" value="1"/>
</dbReference>
<dbReference type="PANTHER" id="PTHR43800:SF1">
    <property type="entry name" value="PEPTIDYL-LYSINE N-ACETYLTRANSFERASE YJAB"/>
    <property type="match status" value="1"/>
</dbReference>
<reference evidence="6" key="1">
    <citation type="journal article" date="2019" name="Int. J. Syst. Evol. Microbiol.">
        <title>The Global Catalogue of Microorganisms (GCM) 10K type strain sequencing project: providing services to taxonomists for standard genome sequencing and annotation.</title>
        <authorList>
            <consortium name="The Broad Institute Genomics Platform"/>
            <consortium name="The Broad Institute Genome Sequencing Center for Infectious Disease"/>
            <person name="Wu L."/>
            <person name="Ma J."/>
        </authorList>
    </citation>
    <scope>NUCLEOTIDE SEQUENCE [LARGE SCALE GENOMIC DNA]</scope>
    <source>
        <strain evidence="6">JCM 16021</strain>
    </source>
</reference>
<dbReference type="Pfam" id="PF00583">
    <property type="entry name" value="Acetyltransf_1"/>
    <property type="match status" value="1"/>
</dbReference>
<dbReference type="SUPFAM" id="SSF55729">
    <property type="entry name" value="Acyl-CoA N-acyltransferases (Nat)"/>
    <property type="match status" value="1"/>
</dbReference>
<keyword evidence="1" id="KW-0808">Transferase</keyword>
<name>A0ABP5K2L5_9ACTN</name>
<accession>A0ABP5K2L5</accession>
<feature type="domain" description="N-acetyltransferase" evidence="4">
    <location>
        <begin position="24"/>
        <end position="185"/>
    </location>
</feature>
<dbReference type="EMBL" id="BAAAQQ010000011">
    <property type="protein sequence ID" value="GAA2123756.1"/>
    <property type="molecule type" value="Genomic_DNA"/>
</dbReference>
<dbReference type="CDD" id="cd04301">
    <property type="entry name" value="NAT_SF"/>
    <property type="match status" value="1"/>
</dbReference>
<evidence type="ECO:0000256" key="2">
    <source>
        <dbReference type="ARBA" id="ARBA00023315"/>
    </source>
</evidence>
<dbReference type="PROSITE" id="PS51186">
    <property type="entry name" value="GNAT"/>
    <property type="match status" value="1"/>
</dbReference>
<protein>
    <submittedName>
        <fullName evidence="5">GNAT family N-acetyltransferase</fullName>
    </submittedName>
</protein>
<dbReference type="InterPro" id="IPR000182">
    <property type="entry name" value="GNAT_dom"/>
</dbReference>